<gene>
    <name evidence="1" type="ORF">N6H18_05675</name>
</gene>
<proteinExistence type="predicted"/>
<dbReference type="RefSeq" id="WP_262310869.1">
    <property type="nucleotide sequence ID" value="NZ_CP106679.1"/>
</dbReference>
<dbReference type="Gene3D" id="3.10.20.310">
    <property type="entry name" value="membrane protein fhac"/>
    <property type="match status" value="1"/>
</dbReference>
<sequence>MVIDLPGQILKEQAHVNHDSIKVKADRFLFLGDEVYYIRRDTTIAISDTTDYYVRKHTLGKSDAFYDSVEQKMSRSRVSSMVYDVLFTKESKSHGEGLSEFRFTPYEDRTINPLKYKHLAVFGSSMNDTSRYRVDPYTNVINKLHVHTQRWVVRRTLTFREGDFVDAQKIVDSERLLRSKDFIRDARIMVLPSGSHDSVETHVVTRDIFPYAVSIQPNNDNNALVGISSVNIGGLGHELEYNYIRHGGSELFYTINNLFASYIDIKFDLSDHFRKRGLGIEANRSFFTQDTKYAGGIELSDYKYGEFNYDPDVDSTSLFYYSVDRSDLWLGRSFPIKADLNRLGFKNDINIVVAGRLDRQNFYDKPLVTPDSNYIYHSKTNYLVEVGLSSRNYFKDRYVLNYGRTEDIPTGSSMGVTTGFQHREFVDRYYLGFKYALGGYFSKVGYLNIQASYGAFYNEDHWEDGTVRINTNYYTSLLRIGNYRFRQFAYLTLLHSIRPTDDHYIRGSNQLGIYGVSGYYLKATSLLNAQLESLFFSPYNVMNMRLAFFGFVEGTLVKDTKSDYFDTDFYSGVGLGVSISNDKFAISTLTIRLAYYPHLPLNATSNFISASTSSKLKLPDFDIEAPEVVGFTK</sequence>
<evidence type="ECO:0000313" key="1">
    <source>
        <dbReference type="EMBL" id="UXP33440.1"/>
    </source>
</evidence>
<evidence type="ECO:0000313" key="2">
    <source>
        <dbReference type="Proteomes" id="UP001065174"/>
    </source>
</evidence>
<organism evidence="1 2">
    <name type="scientific">Reichenbachiella agarivorans</name>
    <dbReference type="NCBI Taxonomy" id="2979464"/>
    <lineage>
        <taxon>Bacteria</taxon>
        <taxon>Pseudomonadati</taxon>
        <taxon>Bacteroidota</taxon>
        <taxon>Cytophagia</taxon>
        <taxon>Cytophagales</taxon>
        <taxon>Reichenbachiellaceae</taxon>
        <taxon>Reichenbachiella</taxon>
    </lineage>
</organism>
<keyword evidence="2" id="KW-1185">Reference proteome</keyword>
<protein>
    <recommendedName>
        <fullName evidence="3">Outer membrane protein assembly factor BamA</fullName>
    </recommendedName>
</protein>
<reference evidence="1" key="1">
    <citation type="submission" date="2022-09" db="EMBL/GenBank/DDBJ databases">
        <title>Comparative genomics and taxonomic characterization of three novel marine species of genus Reichenbachiella exhibiting antioxidant and polysaccharide degradation activities.</title>
        <authorList>
            <person name="Muhammad N."/>
            <person name="Lee Y.-J."/>
            <person name="Ko J."/>
            <person name="Kim S.-G."/>
        </authorList>
    </citation>
    <scope>NUCLEOTIDE SEQUENCE</scope>
    <source>
        <strain evidence="1">BKB1-1</strain>
    </source>
</reference>
<accession>A0ABY6CSE8</accession>
<name>A0ABY6CSE8_9BACT</name>
<dbReference type="EMBL" id="CP106679">
    <property type="protein sequence ID" value="UXP33440.1"/>
    <property type="molecule type" value="Genomic_DNA"/>
</dbReference>
<dbReference type="Proteomes" id="UP001065174">
    <property type="component" value="Chromosome"/>
</dbReference>
<evidence type="ECO:0008006" key="3">
    <source>
        <dbReference type="Google" id="ProtNLM"/>
    </source>
</evidence>